<organism evidence="2 3">
    <name type="scientific">Haematospirillum jordaniae</name>
    <dbReference type="NCBI Taxonomy" id="1549855"/>
    <lineage>
        <taxon>Bacteria</taxon>
        <taxon>Pseudomonadati</taxon>
        <taxon>Pseudomonadota</taxon>
        <taxon>Alphaproteobacteria</taxon>
        <taxon>Rhodospirillales</taxon>
        <taxon>Novispirillaceae</taxon>
        <taxon>Haematospirillum</taxon>
    </lineage>
</organism>
<dbReference type="InterPro" id="IPR014729">
    <property type="entry name" value="Rossmann-like_a/b/a_fold"/>
</dbReference>
<sequence>MGDSAQGRVRRTFLVVVDESEEMRAALRYACRRARRTGGQVALLRIIQPREIQHYALIGESMADELRYQASSHLNEIATDVQHISGTAPVLLICEGESSEELLKLLRDKPNISVLVLAAGTGADGPGPLVSALTGRLAHLVRIPVTIVPGAMTDDAIDAMT</sequence>
<dbReference type="AlphaFoldDB" id="A0A143DCK8"/>
<evidence type="ECO:0000259" key="1">
    <source>
        <dbReference type="Pfam" id="PF00582"/>
    </source>
</evidence>
<dbReference type="RefSeq" id="WP_066133320.1">
    <property type="nucleotide sequence ID" value="NZ_CP014525.1"/>
</dbReference>
<keyword evidence="3" id="KW-1185">Reference proteome</keyword>
<dbReference type="GeneID" id="53316139"/>
<evidence type="ECO:0000313" key="3">
    <source>
        <dbReference type="Proteomes" id="UP000076066"/>
    </source>
</evidence>
<dbReference type="OrthoDB" id="9813682at2"/>
<protein>
    <submittedName>
        <fullName evidence="2">Universal stress protein</fullName>
    </submittedName>
</protein>
<dbReference type="InterPro" id="IPR006016">
    <property type="entry name" value="UspA"/>
</dbReference>
<feature type="domain" description="UspA" evidence="1">
    <location>
        <begin position="11"/>
        <end position="149"/>
    </location>
</feature>
<dbReference type="Pfam" id="PF00582">
    <property type="entry name" value="Usp"/>
    <property type="match status" value="1"/>
</dbReference>
<dbReference type="CDD" id="cd00293">
    <property type="entry name" value="USP-like"/>
    <property type="match status" value="1"/>
</dbReference>
<dbReference type="SUPFAM" id="SSF52402">
    <property type="entry name" value="Adenine nucleotide alpha hydrolases-like"/>
    <property type="match status" value="1"/>
</dbReference>
<dbReference type="Proteomes" id="UP000076066">
    <property type="component" value="Chromosome"/>
</dbReference>
<dbReference type="KEGG" id="hjo:AY555_03105"/>
<dbReference type="STRING" id="1549855.AY555_03105"/>
<accession>A0A143DCK8</accession>
<gene>
    <name evidence="2" type="ORF">AY555_03105</name>
</gene>
<proteinExistence type="predicted"/>
<dbReference type="Gene3D" id="3.40.50.620">
    <property type="entry name" value="HUPs"/>
    <property type="match status" value="1"/>
</dbReference>
<name>A0A143DCK8_9PROT</name>
<reference evidence="2 3" key="1">
    <citation type="submission" date="2016-02" db="EMBL/GenBank/DDBJ databases">
        <title>Complete Genome of H5569, the type strain of the newly described species Haematospirillium jordaniae.</title>
        <authorList>
            <person name="Nicholson A.C."/>
            <person name="Humrighouse B.W."/>
            <person name="Loparov V."/>
            <person name="McQuiston J.R."/>
        </authorList>
    </citation>
    <scope>NUCLEOTIDE SEQUENCE [LARGE SCALE GENOMIC DNA]</scope>
    <source>
        <strain evidence="2 3">H5569</strain>
    </source>
</reference>
<evidence type="ECO:0000313" key="2">
    <source>
        <dbReference type="EMBL" id="AMW34339.1"/>
    </source>
</evidence>
<dbReference type="EMBL" id="CP014525">
    <property type="protein sequence ID" value="AMW34339.1"/>
    <property type="molecule type" value="Genomic_DNA"/>
</dbReference>